<keyword evidence="1" id="KW-0472">Membrane</keyword>
<gene>
    <name evidence="2" type="ORF">P8192_07980</name>
</gene>
<accession>A0ABY8H2J3</accession>
<proteinExistence type="predicted"/>
<keyword evidence="3" id="KW-1185">Reference proteome</keyword>
<evidence type="ECO:0000313" key="3">
    <source>
        <dbReference type="Proteomes" id="UP001219037"/>
    </source>
</evidence>
<dbReference type="RefSeq" id="WP_270105195.1">
    <property type="nucleotide sequence ID" value="NZ_CP121252.1"/>
</dbReference>
<feature type="transmembrane region" description="Helical" evidence="1">
    <location>
        <begin position="68"/>
        <end position="87"/>
    </location>
</feature>
<reference evidence="2 3" key="1">
    <citation type="submission" date="2023-04" db="EMBL/GenBank/DDBJ databases">
        <title>Funneling lignin-derived compounds into biodiesel using alkali-halophilic Citricoccus sp. P2.</title>
        <authorList>
            <person name="Luo C.-B."/>
        </authorList>
    </citation>
    <scope>NUCLEOTIDE SEQUENCE [LARGE SCALE GENOMIC DNA]</scope>
    <source>
        <strain evidence="2 3">P2</strain>
    </source>
</reference>
<keyword evidence="1" id="KW-0812">Transmembrane</keyword>
<dbReference type="Proteomes" id="UP001219037">
    <property type="component" value="Chromosome"/>
</dbReference>
<name>A0ABY8H2J3_9MICC</name>
<keyword evidence="1" id="KW-1133">Transmembrane helix</keyword>
<feature type="transmembrane region" description="Helical" evidence="1">
    <location>
        <begin position="35"/>
        <end position="56"/>
    </location>
</feature>
<dbReference type="Pfam" id="PF11255">
    <property type="entry name" value="DUF3054"/>
    <property type="match status" value="1"/>
</dbReference>
<evidence type="ECO:0000313" key="2">
    <source>
        <dbReference type="EMBL" id="WFP15367.1"/>
    </source>
</evidence>
<dbReference type="EMBL" id="CP121252">
    <property type="protein sequence ID" value="WFP15367.1"/>
    <property type="molecule type" value="Genomic_DNA"/>
</dbReference>
<sequence>MRETGKMASALAVDVALIVLFAVLGRRSHDLGLDFSGILFTAAPFLLAWLVSSLVTRTWRTWHRMWPSGIVVWTLTVAGGLLLRVTVFNETAAVSFQIVTASVLGVFLLGRRGVTALLTRTARRADSRS</sequence>
<feature type="transmembrane region" description="Helical" evidence="1">
    <location>
        <begin position="93"/>
        <end position="110"/>
    </location>
</feature>
<dbReference type="InterPro" id="IPR021414">
    <property type="entry name" value="DUF3054"/>
</dbReference>
<organism evidence="2 3">
    <name type="scientific">Citricoccus muralis</name>
    <dbReference type="NCBI Taxonomy" id="169134"/>
    <lineage>
        <taxon>Bacteria</taxon>
        <taxon>Bacillati</taxon>
        <taxon>Actinomycetota</taxon>
        <taxon>Actinomycetes</taxon>
        <taxon>Micrococcales</taxon>
        <taxon>Micrococcaceae</taxon>
        <taxon>Citricoccus</taxon>
    </lineage>
</organism>
<evidence type="ECO:0000256" key="1">
    <source>
        <dbReference type="SAM" id="Phobius"/>
    </source>
</evidence>
<protein>
    <submittedName>
        <fullName evidence="2">DUF3054 domain-containing protein</fullName>
    </submittedName>
</protein>